<dbReference type="Proteomes" id="UP001305647">
    <property type="component" value="Unassembled WGS sequence"/>
</dbReference>
<reference evidence="2" key="2">
    <citation type="submission" date="2023-05" db="EMBL/GenBank/DDBJ databases">
        <authorList>
            <consortium name="Lawrence Berkeley National Laboratory"/>
            <person name="Steindorff A."/>
            <person name="Hensen N."/>
            <person name="Bonometti L."/>
            <person name="Westerberg I."/>
            <person name="Brannstrom I.O."/>
            <person name="Guillou S."/>
            <person name="Cros-Aarteil S."/>
            <person name="Calhoun S."/>
            <person name="Haridas S."/>
            <person name="Kuo A."/>
            <person name="Mondo S."/>
            <person name="Pangilinan J."/>
            <person name="Riley R."/>
            <person name="Labutti K."/>
            <person name="Andreopoulos B."/>
            <person name="Lipzen A."/>
            <person name="Chen C."/>
            <person name="Yanf M."/>
            <person name="Daum C."/>
            <person name="Ng V."/>
            <person name="Clum A."/>
            <person name="Ohm R."/>
            <person name="Martin F."/>
            <person name="Silar P."/>
            <person name="Natvig D."/>
            <person name="Lalanne C."/>
            <person name="Gautier V."/>
            <person name="Ament-Velasquez S.L."/>
            <person name="Kruys A."/>
            <person name="Hutchinson M.I."/>
            <person name="Powell A.J."/>
            <person name="Barry K."/>
            <person name="Miller A.N."/>
            <person name="Grigoriev I.V."/>
            <person name="Debuchy R."/>
            <person name="Gladieux P."/>
            <person name="Thoren M.H."/>
            <person name="Johannesson H."/>
        </authorList>
    </citation>
    <scope>NUCLEOTIDE SEQUENCE</scope>
    <source>
        <strain evidence="2">CBS 757.83</strain>
    </source>
</reference>
<feature type="compositionally biased region" description="Gly residues" evidence="1">
    <location>
        <begin position="655"/>
        <end position="673"/>
    </location>
</feature>
<sequence length="713" mass="80495">MMVSLPFHRRKEDSQIPAPDPEEAPECSLLVCGLPISMAVAHLGWEADTVPVKNWADGRLKTATVQVLERPLTVFRYFRPHNSHPATVPPRHLHDRLNLLNANSGFLFVHDPSNTNIEESIQCMSRYMELQELHGGRGFWVVINTPRGALTRTGHDSIAARFEDELRHHSERDDASEKSVDFGRGVLQLPVEDACRVVGEAMLTNPHIYRPRVSGDSIRPPGELSDQEFQAAFHHGRLVPWKHKDYIRAAYLTLLRRENSEKACSRWPPVLLPRLAASNSKALSSNYSQSRVFWLYQIKLAISAFRVYHDRVAGLISLKRVVHFFPELRDEKLPNTYYTSVMLKSPHAENFWMLPNLRDLVEPLIYEDPKFRERLTKKQHGDPKRLLRFAFAVVQRYLRPGETRRRSWFINIAFSSLQKYAMYLRSVEPLAAPFSETQSYFYVQLVHAALSQLVSAGKGELVQDMSYALFKDTFGISPSAWTAHYTPKLWDSLEARGRFVPPDLKPLPNCIDAGKFRFDSNLSSLELNEPFNKAGLIPELPSLEILHFHQTILFEDAKSINPSLPPDQKFIMFHNCPCHAGLPIPDDSAGSSRCLAVSYPRQYPYDHPPQLKHGCVCHAEEEVDQDGFAAVCAEQYRELEEVGKRGRGANPFAGSGEGGQGTEGGEGGQGQGRGGERMGIGERNNKGAAETRDWDGQTLAGGEEDVDEWEVVL</sequence>
<proteinExistence type="predicted"/>
<feature type="region of interest" description="Disordered" evidence="1">
    <location>
        <begin position="643"/>
        <end position="713"/>
    </location>
</feature>
<evidence type="ECO:0000313" key="2">
    <source>
        <dbReference type="EMBL" id="KAK4098172.1"/>
    </source>
</evidence>
<protein>
    <submittedName>
        <fullName evidence="2">Uncharacterized protein</fullName>
    </submittedName>
</protein>
<feature type="region of interest" description="Disordered" evidence="1">
    <location>
        <begin position="1"/>
        <end position="23"/>
    </location>
</feature>
<gene>
    <name evidence="2" type="ORF">N658DRAFT_561312</name>
</gene>
<keyword evidence="3" id="KW-1185">Reference proteome</keyword>
<dbReference type="EMBL" id="MU863662">
    <property type="protein sequence ID" value="KAK4098172.1"/>
    <property type="molecule type" value="Genomic_DNA"/>
</dbReference>
<dbReference type="AlphaFoldDB" id="A0AAN6SZ50"/>
<evidence type="ECO:0000256" key="1">
    <source>
        <dbReference type="SAM" id="MobiDB-lite"/>
    </source>
</evidence>
<feature type="compositionally biased region" description="Basic and acidic residues" evidence="1">
    <location>
        <begin position="674"/>
        <end position="695"/>
    </location>
</feature>
<reference evidence="2" key="1">
    <citation type="journal article" date="2023" name="Mol. Phylogenet. Evol.">
        <title>Genome-scale phylogeny and comparative genomics of the fungal order Sordariales.</title>
        <authorList>
            <person name="Hensen N."/>
            <person name="Bonometti L."/>
            <person name="Westerberg I."/>
            <person name="Brannstrom I.O."/>
            <person name="Guillou S."/>
            <person name="Cros-Aarteil S."/>
            <person name="Calhoun S."/>
            <person name="Haridas S."/>
            <person name="Kuo A."/>
            <person name="Mondo S."/>
            <person name="Pangilinan J."/>
            <person name="Riley R."/>
            <person name="LaButti K."/>
            <person name="Andreopoulos B."/>
            <person name="Lipzen A."/>
            <person name="Chen C."/>
            <person name="Yan M."/>
            <person name="Daum C."/>
            <person name="Ng V."/>
            <person name="Clum A."/>
            <person name="Steindorff A."/>
            <person name="Ohm R.A."/>
            <person name="Martin F."/>
            <person name="Silar P."/>
            <person name="Natvig D.O."/>
            <person name="Lalanne C."/>
            <person name="Gautier V."/>
            <person name="Ament-Velasquez S.L."/>
            <person name="Kruys A."/>
            <person name="Hutchinson M.I."/>
            <person name="Powell A.J."/>
            <person name="Barry K."/>
            <person name="Miller A.N."/>
            <person name="Grigoriev I.V."/>
            <person name="Debuchy R."/>
            <person name="Gladieux P."/>
            <person name="Hiltunen Thoren M."/>
            <person name="Johannesson H."/>
        </authorList>
    </citation>
    <scope>NUCLEOTIDE SEQUENCE</scope>
    <source>
        <strain evidence="2">CBS 757.83</strain>
    </source>
</reference>
<name>A0AAN6SZ50_9PEZI</name>
<comment type="caution">
    <text evidence="2">The sequence shown here is derived from an EMBL/GenBank/DDBJ whole genome shotgun (WGS) entry which is preliminary data.</text>
</comment>
<organism evidence="2 3">
    <name type="scientific">Parathielavia hyrcaniae</name>
    <dbReference type="NCBI Taxonomy" id="113614"/>
    <lineage>
        <taxon>Eukaryota</taxon>
        <taxon>Fungi</taxon>
        <taxon>Dikarya</taxon>
        <taxon>Ascomycota</taxon>
        <taxon>Pezizomycotina</taxon>
        <taxon>Sordariomycetes</taxon>
        <taxon>Sordariomycetidae</taxon>
        <taxon>Sordariales</taxon>
        <taxon>Chaetomiaceae</taxon>
        <taxon>Parathielavia</taxon>
    </lineage>
</organism>
<accession>A0AAN6SZ50</accession>
<feature type="compositionally biased region" description="Acidic residues" evidence="1">
    <location>
        <begin position="702"/>
        <end position="713"/>
    </location>
</feature>
<evidence type="ECO:0000313" key="3">
    <source>
        <dbReference type="Proteomes" id="UP001305647"/>
    </source>
</evidence>